<accession>A0A9W6NKN0</accession>
<dbReference type="SUPFAM" id="SSF55073">
    <property type="entry name" value="Nucleotide cyclase"/>
    <property type="match status" value="1"/>
</dbReference>
<feature type="transmembrane region" description="Helical" evidence="1">
    <location>
        <begin position="71"/>
        <end position="91"/>
    </location>
</feature>
<feature type="domain" description="GGDEF" evidence="3">
    <location>
        <begin position="240"/>
        <end position="372"/>
    </location>
</feature>
<dbReference type="FunFam" id="3.30.70.270:FF:000001">
    <property type="entry name" value="Diguanylate cyclase domain protein"/>
    <property type="match status" value="1"/>
</dbReference>
<dbReference type="AlphaFoldDB" id="A0A9W6NKN0"/>
<feature type="transmembrane region" description="Helical" evidence="1">
    <location>
        <begin position="140"/>
        <end position="159"/>
    </location>
</feature>
<dbReference type="GO" id="GO:0071111">
    <property type="term" value="F:cyclic-guanylate-specific phosphodiesterase activity"/>
    <property type="evidence" value="ECO:0007669"/>
    <property type="project" value="InterPro"/>
</dbReference>
<dbReference type="PANTHER" id="PTHR33121">
    <property type="entry name" value="CYCLIC DI-GMP PHOSPHODIESTERASE PDEF"/>
    <property type="match status" value="1"/>
</dbReference>
<dbReference type="CDD" id="cd01948">
    <property type="entry name" value="EAL"/>
    <property type="match status" value="1"/>
</dbReference>
<feature type="transmembrane region" description="Helical" evidence="1">
    <location>
        <begin position="46"/>
        <end position="64"/>
    </location>
</feature>
<evidence type="ECO:0000259" key="3">
    <source>
        <dbReference type="PROSITE" id="PS50887"/>
    </source>
</evidence>
<dbReference type="CDD" id="cd01949">
    <property type="entry name" value="GGDEF"/>
    <property type="match status" value="1"/>
</dbReference>
<keyword evidence="1" id="KW-1133">Transmembrane helix</keyword>
<dbReference type="PROSITE" id="PS50883">
    <property type="entry name" value="EAL"/>
    <property type="match status" value="1"/>
</dbReference>
<dbReference type="InterPro" id="IPR001633">
    <property type="entry name" value="EAL_dom"/>
</dbReference>
<keyword evidence="1" id="KW-0812">Transmembrane</keyword>
<dbReference type="Proteomes" id="UP001143480">
    <property type="component" value="Unassembled WGS sequence"/>
</dbReference>
<dbReference type="InterPro" id="IPR029787">
    <property type="entry name" value="Nucleotide_cyclase"/>
</dbReference>
<feature type="transmembrane region" description="Helical" evidence="1">
    <location>
        <begin position="179"/>
        <end position="197"/>
    </location>
</feature>
<evidence type="ECO:0000259" key="2">
    <source>
        <dbReference type="PROSITE" id="PS50883"/>
    </source>
</evidence>
<dbReference type="Pfam" id="PF00563">
    <property type="entry name" value="EAL"/>
    <property type="match status" value="1"/>
</dbReference>
<gene>
    <name evidence="4" type="ORF">GCM10017581_028310</name>
</gene>
<dbReference type="Pfam" id="PF00990">
    <property type="entry name" value="GGDEF"/>
    <property type="match status" value="1"/>
</dbReference>
<dbReference type="InterPro" id="IPR035919">
    <property type="entry name" value="EAL_sf"/>
</dbReference>
<evidence type="ECO:0000313" key="5">
    <source>
        <dbReference type="Proteomes" id="UP001143480"/>
    </source>
</evidence>
<dbReference type="SMART" id="SM00052">
    <property type="entry name" value="EAL"/>
    <property type="match status" value="1"/>
</dbReference>
<dbReference type="InterPro" id="IPR000160">
    <property type="entry name" value="GGDEF_dom"/>
</dbReference>
<name>A0A9W6NKN0_9ACTN</name>
<feature type="domain" description="EAL" evidence="2">
    <location>
        <begin position="383"/>
        <end position="646"/>
    </location>
</feature>
<evidence type="ECO:0000256" key="1">
    <source>
        <dbReference type="SAM" id="Phobius"/>
    </source>
</evidence>
<keyword evidence="5" id="KW-1185">Reference proteome</keyword>
<comment type="caution">
    <text evidence="4">The sequence shown here is derived from an EMBL/GenBank/DDBJ whole genome shotgun (WGS) entry which is preliminary data.</text>
</comment>
<dbReference type="InterPro" id="IPR043128">
    <property type="entry name" value="Rev_trsase/Diguanyl_cyclase"/>
</dbReference>
<dbReference type="PANTHER" id="PTHR33121:SF23">
    <property type="entry name" value="CYCLIC DI-GMP PHOSPHODIESTERASE PDEB"/>
    <property type="match status" value="1"/>
</dbReference>
<dbReference type="PROSITE" id="PS50887">
    <property type="entry name" value="GGDEF"/>
    <property type="match status" value="1"/>
</dbReference>
<dbReference type="NCBIfam" id="TIGR00254">
    <property type="entry name" value="GGDEF"/>
    <property type="match status" value="1"/>
</dbReference>
<dbReference type="Gene3D" id="3.30.70.270">
    <property type="match status" value="1"/>
</dbReference>
<dbReference type="SUPFAM" id="SSF141868">
    <property type="entry name" value="EAL domain-like"/>
    <property type="match status" value="1"/>
</dbReference>
<dbReference type="InterPro" id="IPR050706">
    <property type="entry name" value="Cyclic-di-GMP_PDE-like"/>
</dbReference>
<reference evidence="4" key="2">
    <citation type="submission" date="2023-01" db="EMBL/GenBank/DDBJ databases">
        <authorList>
            <person name="Sun Q."/>
            <person name="Evtushenko L."/>
        </authorList>
    </citation>
    <scope>NUCLEOTIDE SEQUENCE</scope>
    <source>
        <strain evidence="4">VKM Ac-1321</strain>
    </source>
</reference>
<dbReference type="SMART" id="SM00267">
    <property type="entry name" value="GGDEF"/>
    <property type="match status" value="1"/>
</dbReference>
<protein>
    <recommendedName>
        <fullName evidence="6">Diguanylate cyclase (GGDEF)-like protein</fullName>
    </recommendedName>
</protein>
<dbReference type="EMBL" id="BSFP01000013">
    <property type="protein sequence ID" value="GLL01090.1"/>
    <property type="molecule type" value="Genomic_DNA"/>
</dbReference>
<keyword evidence="1" id="KW-0472">Membrane</keyword>
<reference evidence="4" key="1">
    <citation type="journal article" date="2014" name="Int. J. Syst. Evol. Microbiol.">
        <title>Complete genome sequence of Corynebacterium casei LMG S-19264T (=DSM 44701T), isolated from a smear-ripened cheese.</title>
        <authorList>
            <consortium name="US DOE Joint Genome Institute (JGI-PGF)"/>
            <person name="Walter F."/>
            <person name="Albersmeier A."/>
            <person name="Kalinowski J."/>
            <person name="Ruckert C."/>
        </authorList>
    </citation>
    <scope>NUCLEOTIDE SEQUENCE</scope>
    <source>
        <strain evidence="4">VKM Ac-1321</strain>
    </source>
</reference>
<organism evidence="4 5">
    <name type="scientific">Dactylosporangium matsuzakiense</name>
    <dbReference type="NCBI Taxonomy" id="53360"/>
    <lineage>
        <taxon>Bacteria</taxon>
        <taxon>Bacillati</taxon>
        <taxon>Actinomycetota</taxon>
        <taxon>Actinomycetes</taxon>
        <taxon>Micromonosporales</taxon>
        <taxon>Micromonosporaceae</taxon>
        <taxon>Dactylosporangium</taxon>
    </lineage>
</organism>
<dbReference type="Gene3D" id="3.20.20.450">
    <property type="entry name" value="EAL domain"/>
    <property type="match status" value="1"/>
</dbReference>
<evidence type="ECO:0000313" key="4">
    <source>
        <dbReference type="EMBL" id="GLL01090.1"/>
    </source>
</evidence>
<evidence type="ECO:0008006" key="6">
    <source>
        <dbReference type="Google" id="ProtNLM"/>
    </source>
</evidence>
<proteinExistence type="predicted"/>
<sequence>MRFGCGSAPPRSEDDDQGMRVLRRLARLLPSGRPLPEREWSVRHRAILWILAAHIVGLFVFALLRHRPAGAAVLIVIPLLVALAAAAQPVFSHNVRAAAATLGLMGTSAVLVQLGDGMIEMHFHFFVMLVVITFYQEWRAFLIAAGFVLVEHAVVGVLWPQTVYSHAAAWHHPVRWALIHAAFITGAGAAAVVNWSFADRAQDAERRIAARLAYEAGHDPLTGALNRREFDRRLAAAGAGTCALVGLDLDRFKIVNDSCGHAAGDTLLCQVTDLMREQLDAGDVLARVGGDEFVILLPGRTVEQGSAVAERIRKAVAGYRFAYQGRVFSVGVSAGVAAFTDGDDPQDAMRAADAACYAAKHHGRNRVHVVASGDDQVEWQRDQAHWAERLMNAINRDDLVLYYQPIVPVGGAEAGAGAFGELLIRLRGEDGGLIGPGVFLPAAERYNLMTSIDRWVIGATFARLATRYRSGAAAGVSVGAEHFSINLSGASLGDPRLLDYIRDQLAQHHIPPHVICFEVTETVAVGDVGRAVAFIAELRELGCRFALDDFGSGLSGFTYLKQFPVDFVKIDGTFVRGIVEDRVDRAMVEAVNRISHEMGLRTIAEFVEDTVVLDALRTIGVDYAQGYGTGIPVPFDEWLAVPAVGRHAARTVAPV</sequence>